<dbReference type="Proteomes" id="UP001283361">
    <property type="component" value="Unassembled WGS sequence"/>
</dbReference>
<organism evidence="1 2">
    <name type="scientific">Elysia crispata</name>
    <name type="common">lettuce slug</name>
    <dbReference type="NCBI Taxonomy" id="231223"/>
    <lineage>
        <taxon>Eukaryota</taxon>
        <taxon>Metazoa</taxon>
        <taxon>Spiralia</taxon>
        <taxon>Lophotrochozoa</taxon>
        <taxon>Mollusca</taxon>
        <taxon>Gastropoda</taxon>
        <taxon>Heterobranchia</taxon>
        <taxon>Euthyneura</taxon>
        <taxon>Panpulmonata</taxon>
        <taxon>Sacoglossa</taxon>
        <taxon>Placobranchoidea</taxon>
        <taxon>Plakobranchidae</taxon>
        <taxon>Elysia</taxon>
    </lineage>
</organism>
<accession>A0AAE0YAX8</accession>
<keyword evidence="2" id="KW-1185">Reference proteome</keyword>
<evidence type="ECO:0000313" key="2">
    <source>
        <dbReference type="Proteomes" id="UP001283361"/>
    </source>
</evidence>
<protein>
    <submittedName>
        <fullName evidence="1">Uncharacterized protein</fullName>
    </submittedName>
</protein>
<reference evidence="1" key="1">
    <citation type="journal article" date="2023" name="G3 (Bethesda)">
        <title>A reference genome for the long-term kleptoplast-retaining sea slug Elysia crispata morphotype clarki.</title>
        <authorList>
            <person name="Eastman K.E."/>
            <person name="Pendleton A.L."/>
            <person name="Shaikh M.A."/>
            <person name="Suttiyut T."/>
            <person name="Ogas R."/>
            <person name="Tomko P."/>
            <person name="Gavelis G."/>
            <person name="Widhalm J.R."/>
            <person name="Wisecaver J.H."/>
        </authorList>
    </citation>
    <scope>NUCLEOTIDE SEQUENCE</scope>
    <source>
        <strain evidence="1">ECLA1</strain>
    </source>
</reference>
<sequence length="116" mass="12341">MYVVPINLADGTTVNAPVTVVKLECPFLKGETEVVEMDSSPYDVSLGNIPGAKCTGIIQQPKAMAVETRSSTQKGIKKLLTPSLADTEIMVEKLKGKESKDRSLKICKKTSSNGGG</sequence>
<comment type="caution">
    <text evidence="1">The sequence shown here is derived from an EMBL/GenBank/DDBJ whole genome shotgun (WGS) entry which is preliminary data.</text>
</comment>
<name>A0AAE0YAX8_9GAST</name>
<dbReference type="AlphaFoldDB" id="A0AAE0YAX8"/>
<dbReference type="EMBL" id="JAWDGP010006542">
    <property type="protein sequence ID" value="KAK3739252.1"/>
    <property type="molecule type" value="Genomic_DNA"/>
</dbReference>
<proteinExistence type="predicted"/>
<gene>
    <name evidence="1" type="ORF">RRG08_008113</name>
</gene>
<evidence type="ECO:0000313" key="1">
    <source>
        <dbReference type="EMBL" id="KAK3739252.1"/>
    </source>
</evidence>